<comment type="cofactor">
    <cofactor evidence="1">
        <name>Fe cation</name>
        <dbReference type="ChEBI" id="CHEBI:24875"/>
    </cofactor>
</comment>
<dbReference type="SUPFAM" id="SSF55961">
    <property type="entry name" value="Bet v1-like"/>
    <property type="match status" value="1"/>
</dbReference>
<dbReference type="AlphaFoldDB" id="A0A916Y8M6"/>
<proteinExistence type="predicted"/>
<organism evidence="8 9">
    <name type="scientific">Croceicoccus pelagius</name>
    <dbReference type="NCBI Taxonomy" id="1703341"/>
    <lineage>
        <taxon>Bacteria</taxon>
        <taxon>Pseudomonadati</taxon>
        <taxon>Pseudomonadota</taxon>
        <taxon>Alphaproteobacteria</taxon>
        <taxon>Sphingomonadales</taxon>
        <taxon>Erythrobacteraceae</taxon>
        <taxon>Croceicoccus</taxon>
    </lineage>
</organism>
<evidence type="ECO:0000256" key="6">
    <source>
        <dbReference type="ARBA" id="ARBA00023014"/>
    </source>
</evidence>
<dbReference type="InterPro" id="IPR015879">
    <property type="entry name" value="Ring_hydroxy_dOase_asu_C_dom"/>
</dbReference>
<feature type="domain" description="Rieske" evidence="7">
    <location>
        <begin position="67"/>
        <end position="175"/>
    </location>
</feature>
<name>A0A916Y8M6_9SPHN</name>
<dbReference type="GO" id="GO:0016491">
    <property type="term" value="F:oxidoreductase activity"/>
    <property type="evidence" value="ECO:0007669"/>
    <property type="project" value="UniProtKB-KW"/>
</dbReference>
<dbReference type="Proteomes" id="UP000598997">
    <property type="component" value="Unassembled WGS sequence"/>
</dbReference>
<evidence type="ECO:0000256" key="1">
    <source>
        <dbReference type="ARBA" id="ARBA00001962"/>
    </source>
</evidence>
<dbReference type="Pfam" id="PF00355">
    <property type="entry name" value="Rieske"/>
    <property type="match status" value="1"/>
</dbReference>
<gene>
    <name evidence="8" type="ORF">GCM10010989_05760</name>
</gene>
<dbReference type="InterPro" id="IPR036922">
    <property type="entry name" value="Rieske_2Fe-2S_sf"/>
</dbReference>
<dbReference type="Gene3D" id="2.102.10.10">
    <property type="entry name" value="Rieske [2Fe-2S] iron-sulphur domain"/>
    <property type="match status" value="1"/>
</dbReference>
<evidence type="ECO:0000256" key="5">
    <source>
        <dbReference type="ARBA" id="ARBA00023004"/>
    </source>
</evidence>
<keyword evidence="3" id="KW-0479">Metal-binding</keyword>
<evidence type="ECO:0000256" key="4">
    <source>
        <dbReference type="ARBA" id="ARBA00023002"/>
    </source>
</evidence>
<dbReference type="InterPro" id="IPR001663">
    <property type="entry name" value="Rng_hydr_dOase-A"/>
</dbReference>
<dbReference type="PANTHER" id="PTHR43756">
    <property type="entry name" value="CHOLINE MONOOXYGENASE, CHLOROPLASTIC"/>
    <property type="match status" value="1"/>
</dbReference>
<dbReference type="RefSeq" id="WP_229660274.1">
    <property type="nucleotide sequence ID" value="NZ_BMIO01000001.1"/>
</dbReference>
<dbReference type="GO" id="GO:0051537">
    <property type="term" value="F:2 iron, 2 sulfur cluster binding"/>
    <property type="evidence" value="ECO:0007669"/>
    <property type="project" value="UniProtKB-KW"/>
</dbReference>
<dbReference type="PRINTS" id="PR00090">
    <property type="entry name" value="RNGDIOXGNASE"/>
</dbReference>
<sequence length="458" mass="52463">MIDVQQLMRERYPGNTWADVATRDGNLPPVLAEQSNPAQDLGDIPFARYIDQSFFEREFEQVWKRVWQFACRDEHLAEPGDFFVYDIGRLSAVIVRTEAGLKAFYNSCLHRGTKLKPSGSCGWSSDITCPFHNWQWNLDGSLKSIPCDFEFPQLDRTKAGLAELRVESWNGMVFVNFDADAAPLEDYLEVLPEHFRNWDLRGWYVATHVRKHLPGNWKVAMEAFMEAYHTPYVHPEMTNVVGDHNMQHDIFSRHVSRDLCAMGTASPTARVSMSEQELLDMMLVGDGKVVGDRATVPEGKTARWVMAEQLRERMKAEFDLDYSGHSVPEMIDSIKYHVFPNVMIYPAPGLCLVQQFRPDGHDRDRAIFDQYVLHPRPRDGNFEVADVEVIGEDEEFASLESMDPFLASVLDQDTDIMRAQREGMYASGKGAETLSIYQESRIRHFHRTLGEYMEGTSA</sequence>
<dbReference type="InterPro" id="IPR017941">
    <property type="entry name" value="Rieske_2Fe-2S"/>
</dbReference>
<keyword evidence="4" id="KW-0560">Oxidoreductase</keyword>
<dbReference type="Gene3D" id="3.90.380.10">
    <property type="entry name" value="Naphthalene 1,2-dioxygenase Alpha Subunit, Chain A, domain 1"/>
    <property type="match status" value="1"/>
</dbReference>
<evidence type="ECO:0000313" key="8">
    <source>
        <dbReference type="EMBL" id="GGD34454.1"/>
    </source>
</evidence>
<evidence type="ECO:0000256" key="3">
    <source>
        <dbReference type="ARBA" id="ARBA00022723"/>
    </source>
</evidence>
<dbReference type="Pfam" id="PF00848">
    <property type="entry name" value="Ring_hydroxyl_A"/>
    <property type="match status" value="1"/>
</dbReference>
<protein>
    <submittedName>
        <fullName evidence="8">(2Fe-2S)-binding protein</fullName>
    </submittedName>
</protein>
<dbReference type="SUPFAM" id="SSF50022">
    <property type="entry name" value="ISP domain"/>
    <property type="match status" value="1"/>
</dbReference>
<dbReference type="EMBL" id="BMIO01000001">
    <property type="protein sequence ID" value="GGD34454.1"/>
    <property type="molecule type" value="Genomic_DNA"/>
</dbReference>
<dbReference type="PANTHER" id="PTHR43756:SF5">
    <property type="entry name" value="CHOLINE MONOOXYGENASE, CHLOROPLASTIC"/>
    <property type="match status" value="1"/>
</dbReference>
<keyword evidence="9" id="KW-1185">Reference proteome</keyword>
<comment type="caution">
    <text evidence="8">The sequence shown here is derived from an EMBL/GenBank/DDBJ whole genome shotgun (WGS) entry which is preliminary data.</text>
</comment>
<accession>A0A916Y8M6</accession>
<evidence type="ECO:0000256" key="2">
    <source>
        <dbReference type="ARBA" id="ARBA00022714"/>
    </source>
</evidence>
<dbReference type="GO" id="GO:0005506">
    <property type="term" value="F:iron ion binding"/>
    <property type="evidence" value="ECO:0007669"/>
    <property type="project" value="InterPro"/>
</dbReference>
<dbReference type="CDD" id="cd03469">
    <property type="entry name" value="Rieske_RO_Alpha_N"/>
    <property type="match status" value="1"/>
</dbReference>
<evidence type="ECO:0000259" key="7">
    <source>
        <dbReference type="PROSITE" id="PS51296"/>
    </source>
</evidence>
<keyword evidence="5" id="KW-0408">Iron</keyword>
<keyword evidence="2" id="KW-0001">2Fe-2S</keyword>
<dbReference type="CDD" id="cd08882">
    <property type="entry name" value="RHO_alpha_C_MupW-like"/>
    <property type="match status" value="1"/>
</dbReference>
<dbReference type="PROSITE" id="PS51296">
    <property type="entry name" value="RIESKE"/>
    <property type="match status" value="1"/>
</dbReference>
<evidence type="ECO:0000313" key="9">
    <source>
        <dbReference type="Proteomes" id="UP000598997"/>
    </source>
</evidence>
<reference evidence="8 9" key="1">
    <citation type="journal article" date="2014" name="Int. J. Syst. Evol. Microbiol.">
        <title>Complete genome sequence of Corynebacterium casei LMG S-19264T (=DSM 44701T), isolated from a smear-ripened cheese.</title>
        <authorList>
            <consortium name="US DOE Joint Genome Institute (JGI-PGF)"/>
            <person name="Walter F."/>
            <person name="Albersmeier A."/>
            <person name="Kalinowski J."/>
            <person name="Ruckert C."/>
        </authorList>
    </citation>
    <scope>NUCLEOTIDE SEQUENCE [LARGE SCALE GENOMIC DNA]</scope>
    <source>
        <strain evidence="8 9">CGMCC 1.15358</strain>
    </source>
</reference>
<keyword evidence="6" id="KW-0411">Iron-sulfur</keyword>